<dbReference type="InterPro" id="IPR045518">
    <property type="entry name" value="2EXR"/>
</dbReference>
<dbReference type="AlphaFoldDB" id="A0A2J6QZ63"/>
<evidence type="ECO:0000313" key="3">
    <source>
        <dbReference type="EMBL" id="PMD31557.1"/>
    </source>
</evidence>
<evidence type="ECO:0000259" key="2">
    <source>
        <dbReference type="Pfam" id="PF20150"/>
    </source>
</evidence>
<dbReference type="Proteomes" id="UP000235786">
    <property type="component" value="Unassembled WGS sequence"/>
</dbReference>
<proteinExistence type="predicted"/>
<feature type="domain" description="2EXR" evidence="2">
    <location>
        <begin position="6"/>
        <end position="62"/>
    </location>
</feature>
<accession>A0A2J6QZ63</accession>
<name>A0A2J6QZ63_HYAVF</name>
<feature type="compositionally biased region" description="Polar residues" evidence="1">
    <location>
        <begin position="250"/>
        <end position="260"/>
    </location>
</feature>
<evidence type="ECO:0000313" key="4">
    <source>
        <dbReference type="Proteomes" id="UP000235786"/>
    </source>
</evidence>
<feature type="region of interest" description="Disordered" evidence="1">
    <location>
        <begin position="236"/>
        <end position="306"/>
    </location>
</feature>
<protein>
    <recommendedName>
        <fullName evidence="2">2EXR domain-containing protein</fullName>
    </recommendedName>
</protein>
<sequence length="306" mass="34665">MRRFFYYTACSHPAVLHTCHESRVEGLKNYTLDFGVEDISSFPSSTFKSQPRTYVNWKVDRLCLVAPADFADSKKYGDLYEFVRLCRKKQPRFLAFNCYDDSVGCCKAMFDGQIGWREILLFSVDKYELTKQTLKKKVAFPTFTEGIPSPLVSANPRKYGETAYKNGGDIEWEDKGDIEDLLSGERTLLRLFKKHEKKLAERELEALSDDCSLPASTWRRPKIKLCIVQLKRNPHPPKDIRGLKAKRALKSSQQEVTTDTDSVADSESISDSESESESDSSSASSSEHDDESSGAAMSDLEDEDDL</sequence>
<gene>
    <name evidence="3" type="ORF">L207DRAFT_537025</name>
</gene>
<dbReference type="EMBL" id="KZ613962">
    <property type="protein sequence ID" value="PMD31557.1"/>
    <property type="molecule type" value="Genomic_DNA"/>
</dbReference>
<dbReference type="OrthoDB" id="3561020at2759"/>
<organism evidence="3 4">
    <name type="scientific">Hyaloscypha variabilis (strain UAMH 11265 / GT02V1 / F)</name>
    <name type="common">Meliniomyces variabilis</name>
    <dbReference type="NCBI Taxonomy" id="1149755"/>
    <lineage>
        <taxon>Eukaryota</taxon>
        <taxon>Fungi</taxon>
        <taxon>Dikarya</taxon>
        <taxon>Ascomycota</taxon>
        <taxon>Pezizomycotina</taxon>
        <taxon>Leotiomycetes</taxon>
        <taxon>Helotiales</taxon>
        <taxon>Hyaloscyphaceae</taxon>
        <taxon>Hyaloscypha</taxon>
        <taxon>Hyaloscypha variabilis</taxon>
    </lineage>
</organism>
<reference evidence="3 4" key="1">
    <citation type="submission" date="2016-04" db="EMBL/GenBank/DDBJ databases">
        <title>A degradative enzymes factory behind the ericoid mycorrhizal symbiosis.</title>
        <authorList>
            <consortium name="DOE Joint Genome Institute"/>
            <person name="Martino E."/>
            <person name="Morin E."/>
            <person name="Grelet G."/>
            <person name="Kuo A."/>
            <person name="Kohler A."/>
            <person name="Daghino S."/>
            <person name="Barry K."/>
            <person name="Choi C."/>
            <person name="Cichocki N."/>
            <person name="Clum A."/>
            <person name="Copeland A."/>
            <person name="Hainaut M."/>
            <person name="Haridas S."/>
            <person name="Labutti K."/>
            <person name="Lindquist E."/>
            <person name="Lipzen A."/>
            <person name="Khouja H.-R."/>
            <person name="Murat C."/>
            <person name="Ohm R."/>
            <person name="Olson A."/>
            <person name="Spatafora J."/>
            <person name="Veneault-Fourrey C."/>
            <person name="Henrissat B."/>
            <person name="Grigoriev I."/>
            <person name="Martin F."/>
            <person name="Perotto S."/>
        </authorList>
    </citation>
    <scope>NUCLEOTIDE SEQUENCE [LARGE SCALE GENOMIC DNA]</scope>
    <source>
        <strain evidence="3 4">F</strain>
    </source>
</reference>
<evidence type="ECO:0000256" key="1">
    <source>
        <dbReference type="SAM" id="MobiDB-lite"/>
    </source>
</evidence>
<keyword evidence="4" id="KW-1185">Reference proteome</keyword>
<dbReference type="Pfam" id="PF20150">
    <property type="entry name" value="2EXR"/>
    <property type="match status" value="1"/>
</dbReference>
<feature type="compositionally biased region" description="Acidic residues" evidence="1">
    <location>
        <begin position="262"/>
        <end position="278"/>
    </location>
</feature>